<comment type="similarity">
    <text evidence="2 4">Belongs to the 2-oxoacid dehydrogenase family.</text>
</comment>
<dbReference type="GO" id="GO:0006086">
    <property type="term" value="P:pyruvate decarboxylation to acetyl-CoA"/>
    <property type="evidence" value="ECO:0007669"/>
    <property type="project" value="InterPro"/>
</dbReference>
<name>A0A4R3HQK5_PAULE</name>
<dbReference type="InterPro" id="IPR036625">
    <property type="entry name" value="E3-bd_dom_sf"/>
</dbReference>
<feature type="domain" description="Peripheral subunit-binding (PSBD)" evidence="6">
    <location>
        <begin position="123"/>
        <end position="160"/>
    </location>
</feature>
<keyword evidence="3 4" id="KW-0450">Lipoyl</keyword>
<evidence type="ECO:0000256" key="2">
    <source>
        <dbReference type="ARBA" id="ARBA00007317"/>
    </source>
</evidence>
<keyword evidence="4 7" id="KW-0808">Transferase</keyword>
<evidence type="ECO:0000259" key="5">
    <source>
        <dbReference type="PROSITE" id="PS50968"/>
    </source>
</evidence>
<dbReference type="Pfam" id="PF02817">
    <property type="entry name" value="E3_binding"/>
    <property type="match status" value="1"/>
</dbReference>
<evidence type="ECO:0000256" key="4">
    <source>
        <dbReference type="RuleBase" id="RU003423"/>
    </source>
</evidence>
<gene>
    <name evidence="7" type="ORF">EDC30_11476</name>
</gene>
<sequence length="425" mass="44286">MKRKLLMPKLGLTMTEGVIAEWSIPVGGTFKTDDVLFVVETDKVANEIPAESSGVLTEVVAKTGQTVAVGEVIGYWDDGIAGEEPAVAPGDAGGGLPPHIATHMPAPAPALQGSAGEPAARVRSSPMARRIAAMENVDLAVVTGTGPRNAVRAQDVRDYLQARAAAVPAPASAAQPMPAPTPVPSSAGAGGIDAGERIKPSLVQAATARRLTAVKQQVPHFYLAVEAEVSKLLALRAEINAQEPPVRLTINHFVVAAVGRALLDLPDANAVWADGEILRFSSADVGVAVNSDKGLFVPVLRDAGRLSLNALALASSRLVERARAGALTAAEMQGGAITVSNAGMFNVKFMTPIINPGQAMILGVGSISRQFRPDAEGRPALTQEMGLVLAGDHRLLDGVSGLRFLNRVTHYLERPLLLMLGHGDK</sequence>
<keyword evidence="8" id="KW-1185">Reference proteome</keyword>
<dbReference type="PANTHER" id="PTHR23151">
    <property type="entry name" value="DIHYDROLIPOAMIDE ACETYL/SUCCINYL-TRANSFERASE-RELATED"/>
    <property type="match status" value="1"/>
</dbReference>
<evidence type="ECO:0000313" key="7">
    <source>
        <dbReference type="EMBL" id="TCS34047.1"/>
    </source>
</evidence>
<dbReference type="InterPro" id="IPR004167">
    <property type="entry name" value="PSBD"/>
</dbReference>
<dbReference type="EC" id="2.3.1.-" evidence="4"/>
<dbReference type="PROSITE" id="PS00189">
    <property type="entry name" value="LIPOYL"/>
    <property type="match status" value="1"/>
</dbReference>
<dbReference type="InterPro" id="IPR011053">
    <property type="entry name" value="Single_hybrid_motif"/>
</dbReference>
<dbReference type="SUPFAM" id="SSF47005">
    <property type="entry name" value="Peripheral subunit-binding domain of 2-oxo acid dehydrogenase complex"/>
    <property type="match status" value="1"/>
</dbReference>
<evidence type="ECO:0000259" key="6">
    <source>
        <dbReference type="PROSITE" id="PS51826"/>
    </source>
</evidence>
<comment type="caution">
    <text evidence="7">The sequence shown here is derived from an EMBL/GenBank/DDBJ whole genome shotgun (WGS) entry which is preliminary data.</text>
</comment>
<protein>
    <recommendedName>
        <fullName evidence="4">Dihydrolipoamide acetyltransferase component of pyruvate dehydrogenase complex</fullName>
        <ecNumber evidence="4">2.3.1.-</ecNumber>
    </recommendedName>
</protein>
<dbReference type="Gene3D" id="4.10.320.10">
    <property type="entry name" value="E3-binding domain"/>
    <property type="match status" value="1"/>
</dbReference>
<dbReference type="SUPFAM" id="SSF51230">
    <property type="entry name" value="Single hybrid motif"/>
    <property type="match status" value="1"/>
</dbReference>
<evidence type="ECO:0000256" key="1">
    <source>
        <dbReference type="ARBA" id="ARBA00001938"/>
    </source>
</evidence>
<dbReference type="InterPro" id="IPR000089">
    <property type="entry name" value="Biotin_lipoyl"/>
</dbReference>
<feature type="domain" description="Lipoyl-binding" evidence="5">
    <location>
        <begin position="2"/>
        <end position="77"/>
    </location>
</feature>
<dbReference type="GO" id="GO:0016746">
    <property type="term" value="F:acyltransferase activity"/>
    <property type="evidence" value="ECO:0007669"/>
    <property type="project" value="UniProtKB-KW"/>
</dbReference>
<dbReference type="Gene3D" id="2.40.50.100">
    <property type="match status" value="1"/>
</dbReference>
<dbReference type="InterPro" id="IPR003016">
    <property type="entry name" value="2-oxoA_DH_lipoyl-BS"/>
</dbReference>
<reference evidence="7 8" key="1">
    <citation type="submission" date="2019-03" db="EMBL/GenBank/DDBJ databases">
        <title>Genomic Encyclopedia of Type Strains, Phase IV (KMG-IV): sequencing the most valuable type-strain genomes for metagenomic binning, comparative biology and taxonomic classification.</title>
        <authorList>
            <person name="Goeker M."/>
        </authorList>
    </citation>
    <scope>NUCLEOTIDE SEQUENCE [LARGE SCALE GENOMIC DNA]</scope>
    <source>
        <strain evidence="7 8">DSM 7445</strain>
    </source>
</reference>
<dbReference type="Pfam" id="PF00364">
    <property type="entry name" value="Biotin_lipoyl"/>
    <property type="match status" value="1"/>
</dbReference>
<dbReference type="PANTHER" id="PTHR23151:SF90">
    <property type="entry name" value="DIHYDROLIPOYLLYSINE-RESIDUE ACETYLTRANSFERASE COMPONENT OF PYRUVATE DEHYDROGENASE COMPLEX, MITOCHONDRIAL-RELATED"/>
    <property type="match status" value="1"/>
</dbReference>
<keyword evidence="4" id="KW-0012">Acyltransferase</keyword>
<dbReference type="GO" id="GO:0045254">
    <property type="term" value="C:pyruvate dehydrogenase complex"/>
    <property type="evidence" value="ECO:0007669"/>
    <property type="project" value="InterPro"/>
</dbReference>
<accession>A0A4R3HQK5</accession>
<dbReference type="Gene3D" id="3.30.559.10">
    <property type="entry name" value="Chloramphenicol acetyltransferase-like domain"/>
    <property type="match status" value="1"/>
</dbReference>
<dbReference type="Pfam" id="PF00198">
    <property type="entry name" value="2-oxoacid_dh"/>
    <property type="match status" value="1"/>
</dbReference>
<keyword evidence="7" id="KW-0670">Pyruvate</keyword>
<dbReference type="AlphaFoldDB" id="A0A4R3HQK5"/>
<evidence type="ECO:0000256" key="3">
    <source>
        <dbReference type="ARBA" id="ARBA00022823"/>
    </source>
</evidence>
<dbReference type="PROSITE" id="PS50968">
    <property type="entry name" value="BIOTINYL_LIPOYL"/>
    <property type="match status" value="1"/>
</dbReference>
<dbReference type="PROSITE" id="PS51826">
    <property type="entry name" value="PSBD"/>
    <property type="match status" value="1"/>
</dbReference>
<dbReference type="CDD" id="cd06849">
    <property type="entry name" value="lipoyl_domain"/>
    <property type="match status" value="1"/>
</dbReference>
<dbReference type="SUPFAM" id="SSF52777">
    <property type="entry name" value="CoA-dependent acyltransferases"/>
    <property type="match status" value="1"/>
</dbReference>
<dbReference type="EMBL" id="SLZQ01000014">
    <property type="protein sequence ID" value="TCS34047.1"/>
    <property type="molecule type" value="Genomic_DNA"/>
</dbReference>
<proteinExistence type="inferred from homology"/>
<dbReference type="Proteomes" id="UP000295382">
    <property type="component" value="Unassembled WGS sequence"/>
</dbReference>
<organism evidence="7 8">
    <name type="scientific">Paucimonas lemoignei</name>
    <name type="common">Pseudomonas lemoignei</name>
    <dbReference type="NCBI Taxonomy" id="29443"/>
    <lineage>
        <taxon>Bacteria</taxon>
        <taxon>Pseudomonadati</taxon>
        <taxon>Pseudomonadota</taxon>
        <taxon>Betaproteobacteria</taxon>
        <taxon>Burkholderiales</taxon>
        <taxon>Burkholderiaceae</taxon>
        <taxon>Paucimonas</taxon>
    </lineage>
</organism>
<dbReference type="InterPro" id="IPR023213">
    <property type="entry name" value="CAT-like_dom_sf"/>
</dbReference>
<dbReference type="InterPro" id="IPR001078">
    <property type="entry name" value="2-oxoacid_DH_actylTfrase"/>
</dbReference>
<dbReference type="OrthoDB" id="2086224at2"/>
<dbReference type="InterPro" id="IPR045257">
    <property type="entry name" value="E2/Pdx1"/>
</dbReference>
<comment type="cofactor">
    <cofactor evidence="1 4">
        <name>(R)-lipoate</name>
        <dbReference type="ChEBI" id="CHEBI:83088"/>
    </cofactor>
</comment>
<dbReference type="RefSeq" id="WP_132260032.1">
    <property type="nucleotide sequence ID" value="NZ_SLZQ01000014.1"/>
</dbReference>
<evidence type="ECO:0000313" key="8">
    <source>
        <dbReference type="Proteomes" id="UP000295382"/>
    </source>
</evidence>